<feature type="domain" description="NlpC/P60" evidence="7">
    <location>
        <begin position="202"/>
        <end position="329"/>
    </location>
</feature>
<evidence type="ECO:0000256" key="4">
    <source>
        <dbReference type="ARBA" id="ARBA00022807"/>
    </source>
</evidence>
<comment type="similarity">
    <text evidence="1">Belongs to the peptidase C40 family.</text>
</comment>
<evidence type="ECO:0000313" key="8">
    <source>
        <dbReference type="EMBL" id="PAV97655.1"/>
    </source>
</evidence>
<name>A0A2A2MFZ2_9GAMM</name>
<evidence type="ECO:0000256" key="1">
    <source>
        <dbReference type="ARBA" id="ARBA00007074"/>
    </source>
</evidence>
<organism evidence="8 9">
    <name type="scientific">Hafnia paralvei</name>
    <dbReference type="NCBI Taxonomy" id="546367"/>
    <lineage>
        <taxon>Bacteria</taxon>
        <taxon>Pseudomonadati</taxon>
        <taxon>Pseudomonadota</taxon>
        <taxon>Gammaproteobacteria</taxon>
        <taxon>Enterobacterales</taxon>
        <taxon>Hafniaceae</taxon>
        <taxon>Hafnia</taxon>
    </lineage>
</organism>
<dbReference type="GO" id="GO:0008234">
    <property type="term" value="F:cysteine-type peptidase activity"/>
    <property type="evidence" value="ECO:0007669"/>
    <property type="project" value="UniProtKB-KW"/>
</dbReference>
<evidence type="ECO:0000256" key="2">
    <source>
        <dbReference type="ARBA" id="ARBA00022670"/>
    </source>
</evidence>
<dbReference type="PANTHER" id="PTHR47053">
    <property type="entry name" value="MUREIN DD-ENDOPEPTIDASE MEPH-RELATED"/>
    <property type="match status" value="1"/>
</dbReference>
<evidence type="ECO:0000313" key="9">
    <source>
        <dbReference type="Proteomes" id="UP000218796"/>
    </source>
</evidence>
<dbReference type="GO" id="GO:0006508">
    <property type="term" value="P:proteolysis"/>
    <property type="evidence" value="ECO:0007669"/>
    <property type="project" value="UniProtKB-KW"/>
</dbReference>
<dbReference type="Proteomes" id="UP000218796">
    <property type="component" value="Unassembled WGS sequence"/>
</dbReference>
<dbReference type="AlphaFoldDB" id="A0A2A2MFZ2"/>
<reference evidence="8 9" key="1">
    <citation type="submission" date="2017-08" db="EMBL/GenBank/DDBJ databases">
        <title>Draft Genome Sequence of Hafnia alvei CITHA-6 Isolated from Raw Bovine Milk.</title>
        <authorList>
            <person name="Culligan E.P."/>
            <person name="Mcsweeney A."/>
            <person name="O'Doherty C."/>
            <person name="Gleeson E."/>
            <person name="O'Riordan D."/>
            <person name="Sleator R.D."/>
        </authorList>
    </citation>
    <scope>NUCLEOTIDE SEQUENCE [LARGE SCALE GENOMIC DNA]</scope>
    <source>
        <strain evidence="8 9">CITHA-6</strain>
    </source>
</reference>
<keyword evidence="6" id="KW-0732">Signal</keyword>
<keyword evidence="9" id="KW-1185">Reference proteome</keyword>
<feature type="compositionally biased region" description="Basic and acidic residues" evidence="5">
    <location>
        <begin position="110"/>
        <end position="120"/>
    </location>
</feature>
<protein>
    <submittedName>
        <fullName evidence="8">Hydrolase</fullName>
    </submittedName>
</protein>
<sequence length="335" mass="37510">MFFSWDKAWNLPMRLYIALFVLLFTQLFANAANASPGHKVVADQRKSHTTSSEAADRKKRKPAASKKEKTPTTSTAKNKKSSDKTVASKKQNAKKESASQNSALASKFARNREVARNKANSKKIDKAVLASLSKPNKKSAEKKASARTATLAHVSNKKSYGRQRGKLNSKNELAKLALNQNNVEIVDGKPIRLSPQHKKRYQNAKQTAMNKLMNQVGKPYRWGGSSPSTGFDCSGLVYYAYQDLLSIKIPRTANEMYHLRDAAPVKKTELQKGDLVFFRINNRGAADHVGVYMGEGKFIQSPRTGEQIRISYLDNDYWQGHYVGARRVMTPKTIR</sequence>
<feature type="compositionally biased region" description="Basic residues" evidence="5">
    <location>
        <begin position="155"/>
        <end position="167"/>
    </location>
</feature>
<dbReference type="OrthoDB" id="9807055at2"/>
<accession>A0A2A2MFZ2</accession>
<dbReference type="PANTHER" id="PTHR47053:SF1">
    <property type="entry name" value="MUREIN DD-ENDOPEPTIDASE MEPH-RELATED"/>
    <property type="match status" value="1"/>
</dbReference>
<dbReference type="InterPro" id="IPR000064">
    <property type="entry name" value="NLP_P60_dom"/>
</dbReference>
<evidence type="ECO:0000256" key="6">
    <source>
        <dbReference type="SAM" id="SignalP"/>
    </source>
</evidence>
<dbReference type="InterPro" id="IPR038765">
    <property type="entry name" value="Papain-like_cys_pep_sf"/>
</dbReference>
<comment type="caution">
    <text evidence="8">The sequence shown here is derived from an EMBL/GenBank/DDBJ whole genome shotgun (WGS) entry which is preliminary data.</text>
</comment>
<feature type="region of interest" description="Disordered" evidence="5">
    <location>
        <begin position="35"/>
        <end position="120"/>
    </location>
</feature>
<evidence type="ECO:0000256" key="3">
    <source>
        <dbReference type="ARBA" id="ARBA00022801"/>
    </source>
</evidence>
<proteinExistence type="inferred from homology"/>
<dbReference type="Pfam" id="PF00877">
    <property type="entry name" value="NLPC_P60"/>
    <property type="match status" value="1"/>
</dbReference>
<feature type="chain" id="PRO_5030043185" evidence="6">
    <location>
        <begin position="32"/>
        <end position="335"/>
    </location>
</feature>
<keyword evidence="2" id="KW-0645">Protease</keyword>
<evidence type="ECO:0000259" key="7">
    <source>
        <dbReference type="PROSITE" id="PS51935"/>
    </source>
</evidence>
<dbReference type="Gene3D" id="3.90.1720.10">
    <property type="entry name" value="endopeptidase domain like (from Nostoc punctiforme)"/>
    <property type="match status" value="1"/>
</dbReference>
<feature type="region of interest" description="Disordered" evidence="5">
    <location>
        <begin position="134"/>
        <end position="167"/>
    </location>
</feature>
<evidence type="ECO:0000256" key="5">
    <source>
        <dbReference type="SAM" id="MobiDB-lite"/>
    </source>
</evidence>
<dbReference type="EMBL" id="NQMS01000002">
    <property type="protein sequence ID" value="PAV97655.1"/>
    <property type="molecule type" value="Genomic_DNA"/>
</dbReference>
<keyword evidence="4" id="KW-0788">Thiol protease</keyword>
<keyword evidence="3 8" id="KW-0378">Hydrolase</keyword>
<dbReference type="SUPFAM" id="SSF54001">
    <property type="entry name" value="Cysteine proteinases"/>
    <property type="match status" value="1"/>
</dbReference>
<feature type="signal peptide" evidence="6">
    <location>
        <begin position="1"/>
        <end position="31"/>
    </location>
</feature>
<dbReference type="PROSITE" id="PS51935">
    <property type="entry name" value="NLPC_P60"/>
    <property type="match status" value="1"/>
</dbReference>
<gene>
    <name evidence="8" type="ORF">CJD50_08405</name>
</gene>
<dbReference type="InterPro" id="IPR051202">
    <property type="entry name" value="Peptidase_C40"/>
</dbReference>